<proteinExistence type="predicted"/>
<accession>G2H2B8</accession>
<dbReference type="AlphaFoldDB" id="G2H2B8"/>
<name>G2H2B8_9ENTR</name>
<feature type="non-terminal residue" evidence="1">
    <location>
        <position position="28"/>
    </location>
</feature>
<comment type="caution">
    <text evidence="1">The sequence shown here is derived from an EMBL/GenBank/DDBJ whole genome shotgun (WGS) entry which is preliminary data.</text>
</comment>
<dbReference type="EMBL" id="AGCA01000524">
    <property type="protein sequence ID" value="EGY27860.1"/>
    <property type="molecule type" value="Genomic_DNA"/>
</dbReference>
<protein>
    <submittedName>
        <fullName evidence="1">Uncharacterized protein</fullName>
    </submittedName>
</protein>
<evidence type="ECO:0000313" key="1">
    <source>
        <dbReference type="EMBL" id="EGY27860.1"/>
    </source>
</evidence>
<dbReference type="Proteomes" id="UP000004116">
    <property type="component" value="Unassembled WGS sequence"/>
</dbReference>
<sequence length="28" mass="3421">MYNFGMTYPLKFRQHVLAIKEKEKLTYA</sequence>
<reference evidence="1 2" key="1">
    <citation type="journal article" date="2012" name="Genome Res.">
        <title>Genomic basis of endosymbiont-conferred protection against an insect parasitoid.</title>
        <authorList>
            <person name="Hansen A.K."/>
            <person name="Vorburger C."/>
            <person name="Moran N.A."/>
        </authorList>
    </citation>
    <scope>NUCLEOTIDE SEQUENCE [LARGE SCALE GENOMIC DNA]</scope>
    <source>
        <strain evidence="2">R5.15</strain>
    </source>
</reference>
<keyword evidence="2" id="KW-1185">Reference proteome</keyword>
<organism evidence="1 2">
    <name type="scientific">Candidatus Regiella insecticola 5.15</name>
    <dbReference type="NCBI Taxonomy" id="1005043"/>
    <lineage>
        <taxon>Bacteria</taxon>
        <taxon>Pseudomonadati</taxon>
        <taxon>Pseudomonadota</taxon>
        <taxon>Gammaproteobacteria</taxon>
        <taxon>Enterobacterales</taxon>
        <taxon>Enterobacteriaceae</taxon>
        <taxon>aphid secondary symbionts</taxon>
        <taxon>Candidatus Regiella</taxon>
    </lineage>
</organism>
<evidence type="ECO:0000313" key="2">
    <source>
        <dbReference type="Proteomes" id="UP000004116"/>
    </source>
</evidence>
<gene>
    <name evidence="1" type="ORF">Rin_00022170</name>
</gene>